<evidence type="ECO:0000256" key="1">
    <source>
        <dbReference type="SAM" id="MobiDB-lite"/>
    </source>
</evidence>
<sequence length="189" mass="20207">MTTLRQLRNTATSLPDVTSGTHFGLEAYRVRGRVFASVTRDGRGVQLRLPEDAVAEIVASHPTAEPITRQDLTIGVRLPLADVDGRRLNDLVRRAWLSRAPQRLAAETPAAETAEPGVGELPTAIGRPATRALRQAGITTLEAVARHSRKELLALHGVGPKAIRVLAEVLGKRGSTFRGDESSDPSSAG</sequence>
<name>A0A438BJP5_9NOCA</name>
<dbReference type="InterPro" id="IPR058532">
    <property type="entry name" value="YjbR/MT2646/Rv2570-like"/>
</dbReference>
<evidence type="ECO:0008006" key="4">
    <source>
        <dbReference type="Google" id="ProtNLM"/>
    </source>
</evidence>
<reference evidence="2 3" key="1">
    <citation type="submission" date="2018-11" db="EMBL/GenBank/DDBJ databases">
        <title>Rhodococcus spongicola sp. nov. and Rhodococcus xishaensis sp. nov. from marine sponges.</title>
        <authorList>
            <person name="Li L."/>
            <person name="Lin H.W."/>
        </authorList>
    </citation>
    <scope>NUCLEOTIDE SEQUENCE [LARGE SCALE GENOMIC DNA]</scope>
    <source>
        <strain evidence="2 3">CCTCC AB2014297</strain>
    </source>
</reference>
<dbReference type="SUPFAM" id="SSF142906">
    <property type="entry name" value="YjbR-like"/>
    <property type="match status" value="1"/>
</dbReference>
<keyword evidence="3" id="KW-1185">Reference proteome</keyword>
<dbReference type="Gene3D" id="1.10.150.20">
    <property type="entry name" value="5' to 3' exonuclease, C-terminal subdomain"/>
    <property type="match status" value="1"/>
</dbReference>
<evidence type="ECO:0000313" key="3">
    <source>
        <dbReference type="Proteomes" id="UP000286208"/>
    </source>
</evidence>
<dbReference type="Proteomes" id="UP000286208">
    <property type="component" value="Unassembled WGS sequence"/>
</dbReference>
<dbReference type="OrthoDB" id="7950977at2"/>
<dbReference type="RefSeq" id="WP_127914130.1">
    <property type="nucleotide sequence ID" value="NZ_RKLP01000001.1"/>
</dbReference>
<proteinExistence type="predicted"/>
<accession>A0A438BJP5</accession>
<gene>
    <name evidence="2" type="ORF">EGT67_00680</name>
</gene>
<feature type="region of interest" description="Disordered" evidence="1">
    <location>
        <begin position="106"/>
        <end position="126"/>
    </location>
</feature>
<dbReference type="AlphaFoldDB" id="A0A438BJP5"/>
<feature type="compositionally biased region" description="Low complexity" evidence="1">
    <location>
        <begin position="106"/>
        <end position="116"/>
    </location>
</feature>
<protein>
    <recommendedName>
        <fullName evidence="4">Helix-hairpin-helix domain-containing protein</fullName>
    </recommendedName>
</protein>
<dbReference type="SUPFAM" id="SSF47789">
    <property type="entry name" value="C-terminal domain of RNA polymerase alpha subunit"/>
    <property type="match status" value="1"/>
</dbReference>
<organism evidence="2 3">
    <name type="scientific">Prescottella agglutinans</name>
    <dbReference type="NCBI Taxonomy" id="1644129"/>
    <lineage>
        <taxon>Bacteria</taxon>
        <taxon>Bacillati</taxon>
        <taxon>Actinomycetota</taxon>
        <taxon>Actinomycetes</taxon>
        <taxon>Mycobacteriales</taxon>
        <taxon>Nocardiaceae</taxon>
        <taxon>Prescottella</taxon>
    </lineage>
</organism>
<dbReference type="InterPro" id="IPR038056">
    <property type="entry name" value="YjbR-like_sf"/>
</dbReference>
<comment type="caution">
    <text evidence="2">The sequence shown here is derived from an EMBL/GenBank/DDBJ whole genome shotgun (WGS) entry which is preliminary data.</text>
</comment>
<dbReference type="Pfam" id="PF04237">
    <property type="entry name" value="YjbR"/>
    <property type="match status" value="1"/>
</dbReference>
<dbReference type="EMBL" id="RKLP01000001">
    <property type="protein sequence ID" value="RVW11021.1"/>
    <property type="molecule type" value="Genomic_DNA"/>
</dbReference>
<evidence type="ECO:0000313" key="2">
    <source>
        <dbReference type="EMBL" id="RVW11021.1"/>
    </source>
</evidence>